<reference evidence="1 2" key="1">
    <citation type="submission" date="2020-01" db="EMBL/GenBank/DDBJ databases">
        <authorList>
            <person name="Liu G."/>
            <person name="Liu B."/>
        </authorList>
    </citation>
    <scope>NUCLEOTIDE SEQUENCE [LARGE SCALE GENOMIC DNA]</scope>
    <source>
        <strain evidence="1 2">FJAT-51161</strain>
    </source>
</reference>
<accession>A0ABX7AQS0</accession>
<protein>
    <submittedName>
        <fullName evidence="1">Uncharacterized protein</fullName>
    </submittedName>
</protein>
<evidence type="ECO:0000313" key="2">
    <source>
        <dbReference type="Proteomes" id="UP000596049"/>
    </source>
</evidence>
<gene>
    <name evidence="1" type="ORF">FJQ98_22260</name>
</gene>
<proteinExistence type="predicted"/>
<keyword evidence="2" id="KW-1185">Reference proteome</keyword>
<organism evidence="1 2">
    <name type="scientific">Lysinibacillus agricola</name>
    <dbReference type="NCBI Taxonomy" id="2590012"/>
    <lineage>
        <taxon>Bacteria</taxon>
        <taxon>Bacillati</taxon>
        <taxon>Bacillota</taxon>
        <taxon>Bacilli</taxon>
        <taxon>Bacillales</taxon>
        <taxon>Bacillaceae</taxon>
        <taxon>Lysinibacillus</taxon>
    </lineage>
</organism>
<dbReference type="EMBL" id="CP067341">
    <property type="protein sequence ID" value="QQP11872.1"/>
    <property type="molecule type" value="Genomic_DNA"/>
</dbReference>
<name>A0ABX7AQS0_9BACI</name>
<dbReference type="Proteomes" id="UP000596049">
    <property type="component" value="Chromosome"/>
</dbReference>
<evidence type="ECO:0000313" key="1">
    <source>
        <dbReference type="EMBL" id="QQP11872.1"/>
    </source>
</evidence>
<dbReference type="RefSeq" id="WP_158002957.1">
    <property type="nucleotide sequence ID" value="NZ_CP067341.1"/>
</dbReference>
<sequence length="51" mass="5938">MFYLCESKATATKRPVGTEINPSFCRRTILYLISFFQHYAEAGTELVYLEK</sequence>